<dbReference type="EMBL" id="BMPI01000037">
    <property type="protein sequence ID" value="GGM55248.1"/>
    <property type="molecule type" value="Genomic_DNA"/>
</dbReference>
<name>A0A917U564_9ACTN</name>
<dbReference type="RefSeq" id="WP_190253915.1">
    <property type="nucleotide sequence ID" value="NZ_BMPI01000037.1"/>
</dbReference>
<dbReference type="Proteomes" id="UP000642070">
    <property type="component" value="Unassembled WGS sequence"/>
</dbReference>
<gene>
    <name evidence="1" type="ORF">GCM10007977_066180</name>
</gene>
<accession>A0A917U564</accession>
<dbReference type="InterPro" id="IPR001646">
    <property type="entry name" value="5peptide_repeat"/>
</dbReference>
<dbReference type="PANTHER" id="PTHR14136">
    <property type="entry name" value="BTB_POZ DOMAIN-CONTAINING PROTEIN KCTD9"/>
    <property type="match status" value="1"/>
</dbReference>
<proteinExistence type="predicted"/>
<dbReference type="Pfam" id="PF13576">
    <property type="entry name" value="Pentapeptide_3"/>
    <property type="match status" value="2"/>
</dbReference>
<sequence>MDLVTLIEQADADPARRQPVADAVCAVGPEALRLLTDRLRAGWDGISVDLAGKTLVDADFSGCRLAGATFADTRLHGTTRFDGATFDETVTFQRALFTGDATFAGARFAADAAFGRTRFRGRADFTGARFGGMAWFGRGAETWWDDDEAWDTVEELDPAPWDEPNEADPDWPVAVLVEDYQDWEEGGDGARFTGDVTFRDAAFAGPAWFYNARFGAAATFAGARFAGRFHLDHPTADLTGAHWTGNVEDGESGWPLGWTVPPSGGDVVPDAGVPSFAGPSGLAALSQLGDDRPDLRQRIVTTLCALLRVPVVSDVRDDAPRRETQRVLADRLRHWPGTSVSLSGAVLVDADFSGCEAEYAEFCGAQFHGTTRFAGAAFKRASFSLDGPLGHATFHGAAVFGTAPPEHAVFLGTVS</sequence>
<protein>
    <recommendedName>
        <fullName evidence="3">Pentapeptide repeat-containing protein</fullName>
    </recommendedName>
</protein>
<organism evidence="1 2">
    <name type="scientific">Dactylosporangium sucinum</name>
    <dbReference type="NCBI Taxonomy" id="1424081"/>
    <lineage>
        <taxon>Bacteria</taxon>
        <taxon>Bacillati</taxon>
        <taxon>Actinomycetota</taxon>
        <taxon>Actinomycetes</taxon>
        <taxon>Micromonosporales</taxon>
        <taxon>Micromonosporaceae</taxon>
        <taxon>Dactylosporangium</taxon>
    </lineage>
</organism>
<comment type="caution">
    <text evidence="1">The sequence shown here is derived from an EMBL/GenBank/DDBJ whole genome shotgun (WGS) entry which is preliminary data.</text>
</comment>
<evidence type="ECO:0008006" key="3">
    <source>
        <dbReference type="Google" id="ProtNLM"/>
    </source>
</evidence>
<reference evidence="1" key="1">
    <citation type="journal article" date="2014" name="Int. J. Syst. Evol. Microbiol.">
        <title>Complete genome sequence of Corynebacterium casei LMG S-19264T (=DSM 44701T), isolated from a smear-ripened cheese.</title>
        <authorList>
            <consortium name="US DOE Joint Genome Institute (JGI-PGF)"/>
            <person name="Walter F."/>
            <person name="Albersmeier A."/>
            <person name="Kalinowski J."/>
            <person name="Ruckert C."/>
        </authorList>
    </citation>
    <scope>NUCLEOTIDE SEQUENCE</scope>
    <source>
        <strain evidence="1">JCM 19831</strain>
    </source>
</reference>
<reference evidence="1" key="2">
    <citation type="submission" date="2020-09" db="EMBL/GenBank/DDBJ databases">
        <authorList>
            <person name="Sun Q."/>
            <person name="Ohkuma M."/>
        </authorList>
    </citation>
    <scope>NUCLEOTIDE SEQUENCE</scope>
    <source>
        <strain evidence="1">JCM 19831</strain>
    </source>
</reference>
<evidence type="ECO:0000313" key="2">
    <source>
        <dbReference type="Proteomes" id="UP000642070"/>
    </source>
</evidence>
<dbReference type="SUPFAM" id="SSF141571">
    <property type="entry name" value="Pentapeptide repeat-like"/>
    <property type="match status" value="2"/>
</dbReference>
<dbReference type="PANTHER" id="PTHR14136:SF25">
    <property type="entry name" value="BTB_POZ DOMAIN-CONTAINING PROTEIN"/>
    <property type="match status" value="1"/>
</dbReference>
<dbReference type="AlphaFoldDB" id="A0A917U564"/>
<evidence type="ECO:0000313" key="1">
    <source>
        <dbReference type="EMBL" id="GGM55248.1"/>
    </source>
</evidence>
<keyword evidence="2" id="KW-1185">Reference proteome</keyword>
<dbReference type="Gene3D" id="2.160.20.80">
    <property type="entry name" value="E3 ubiquitin-protein ligase SopA"/>
    <property type="match status" value="2"/>
</dbReference>
<dbReference type="InterPro" id="IPR051082">
    <property type="entry name" value="Pentapeptide-BTB/POZ_domain"/>
</dbReference>
<dbReference type="Pfam" id="PF00805">
    <property type="entry name" value="Pentapeptide"/>
    <property type="match status" value="2"/>
</dbReference>